<feature type="chain" id="PRO_5002539978" description="Transglycosylase SLT domain-containing protein" evidence="2">
    <location>
        <begin position="23"/>
        <end position="207"/>
    </location>
</feature>
<keyword evidence="2" id="KW-0732">Signal</keyword>
<name>A0A0G1UB87_9BACT</name>
<feature type="region of interest" description="Disordered" evidence="1">
    <location>
        <begin position="30"/>
        <end position="71"/>
    </location>
</feature>
<reference evidence="4 5" key="1">
    <citation type="journal article" date="2015" name="Nature">
        <title>rRNA introns, odd ribosomes, and small enigmatic genomes across a large radiation of phyla.</title>
        <authorList>
            <person name="Brown C.T."/>
            <person name="Hug L.A."/>
            <person name="Thomas B.C."/>
            <person name="Sharon I."/>
            <person name="Castelle C.J."/>
            <person name="Singh A."/>
            <person name="Wilkins M.J."/>
            <person name="Williams K.H."/>
            <person name="Banfield J.F."/>
        </authorList>
    </citation>
    <scope>NUCLEOTIDE SEQUENCE [LARGE SCALE GENOMIC DNA]</scope>
</reference>
<sequence length="207" mass="21686">MGILFGLLIGLLMGAGTFITFAAEDPPAPVTVQITPSPSPSPSLTPTPLPTVTPTPDPTPTPSVTPTRTPTPMKKPVITLAIIPSPTVTPTPFSSPKPTATAAPTVSYSKSTPFDALFSEFANKYGVDVNLLKKIADCESHFNPGVVSPNGLYAGMFQFAAGTWDKHRKAMGADPNPDLRFGARESIETAAYVISRWGAGSWPACSS</sequence>
<evidence type="ECO:0000259" key="3">
    <source>
        <dbReference type="Pfam" id="PF01464"/>
    </source>
</evidence>
<dbReference type="Proteomes" id="UP000034364">
    <property type="component" value="Unassembled WGS sequence"/>
</dbReference>
<evidence type="ECO:0000313" key="4">
    <source>
        <dbReference type="EMBL" id="KKU63393.1"/>
    </source>
</evidence>
<feature type="signal peptide" evidence="2">
    <location>
        <begin position="1"/>
        <end position="22"/>
    </location>
</feature>
<dbReference type="InterPro" id="IPR008258">
    <property type="entry name" value="Transglycosylase_SLT_dom_1"/>
</dbReference>
<dbReference type="Pfam" id="PF01464">
    <property type="entry name" value="SLT"/>
    <property type="match status" value="1"/>
</dbReference>
<feature type="compositionally biased region" description="Pro residues" evidence="1">
    <location>
        <begin position="37"/>
        <end position="63"/>
    </location>
</feature>
<proteinExistence type="predicted"/>
<dbReference type="Gene3D" id="1.10.530.10">
    <property type="match status" value="1"/>
</dbReference>
<comment type="caution">
    <text evidence="4">The sequence shown here is derived from an EMBL/GenBank/DDBJ whole genome shotgun (WGS) entry which is preliminary data.</text>
</comment>
<dbReference type="SUPFAM" id="SSF53955">
    <property type="entry name" value="Lysozyme-like"/>
    <property type="match status" value="1"/>
</dbReference>
<gene>
    <name evidence="4" type="ORF">UX87_C0025G0010</name>
</gene>
<accession>A0A0G1UB87</accession>
<dbReference type="AlphaFoldDB" id="A0A0G1UB87"/>
<organism evidence="4 5">
    <name type="scientific">Candidatus Amesbacteria bacterium GW2011_GWA1_47_16</name>
    <dbReference type="NCBI Taxonomy" id="1618353"/>
    <lineage>
        <taxon>Bacteria</taxon>
        <taxon>Candidatus Amesiibacteriota</taxon>
    </lineage>
</organism>
<dbReference type="EMBL" id="LCNV01000025">
    <property type="protein sequence ID" value="KKU63393.1"/>
    <property type="molecule type" value="Genomic_DNA"/>
</dbReference>
<evidence type="ECO:0000256" key="2">
    <source>
        <dbReference type="SAM" id="SignalP"/>
    </source>
</evidence>
<evidence type="ECO:0000256" key="1">
    <source>
        <dbReference type="SAM" id="MobiDB-lite"/>
    </source>
</evidence>
<dbReference type="InterPro" id="IPR023346">
    <property type="entry name" value="Lysozyme-like_dom_sf"/>
</dbReference>
<feature type="domain" description="Transglycosylase SLT" evidence="3">
    <location>
        <begin position="118"/>
        <end position="195"/>
    </location>
</feature>
<evidence type="ECO:0000313" key="5">
    <source>
        <dbReference type="Proteomes" id="UP000034364"/>
    </source>
</evidence>
<protein>
    <recommendedName>
        <fullName evidence="3">Transglycosylase SLT domain-containing protein</fullName>
    </recommendedName>
</protein>